<dbReference type="InterPro" id="IPR036514">
    <property type="entry name" value="SGNH_hydro_sf"/>
</dbReference>
<dbReference type="GO" id="GO:0016788">
    <property type="term" value="F:hydrolase activity, acting on ester bonds"/>
    <property type="evidence" value="ECO:0007669"/>
    <property type="project" value="UniProtKB-ARBA"/>
</dbReference>
<dbReference type="Pfam" id="PF13472">
    <property type="entry name" value="Lipase_GDSL_2"/>
    <property type="match status" value="1"/>
</dbReference>
<keyword evidence="3" id="KW-1185">Reference proteome</keyword>
<sequence length="285" mass="32939">MTNNRGFRNNEDIQYDKAEGELRVISLGDSHTQGYKIRQEYTFSSVIERYLRKQNYQATVINAGVAGFSTAEELVFLENEGFKYKPDVVVLGFSINDFIDNIKADFFKLDRSGELIVNKKTHIPGVKVQNFIYSIPFMFWISQNSHFYSYSFNTAWNWFRRQFVKKAANRTAEYIVPTENDFSAYKIALTSELIKRMYAFCQKHDIKLIIIDIPTSDGFNELQPAVSPELQPLMMEHSDAFIDSQDVLSPYVGSVQLNVNYHISEFTHILFGLEAGKRIAAWQQP</sequence>
<dbReference type="Proteomes" id="UP000019141">
    <property type="component" value="Unassembled WGS sequence"/>
</dbReference>
<gene>
    <name evidence="2" type="ORF">ETSY1_20645</name>
</gene>
<dbReference type="Gene3D" id="3.40.50.1110">
    <property type="entry name" value="SGNH hydrolase"/>
    <property type="match status" value="1"/>
</dbReference>
<reference evidence="2 3" key="1">
    <citation type="journal article" date="2014" name="Nature">
        <title>An environmental bacterial taxon with a large and distinct metabolic repertoire.</title>
        <authorList>
            <person name="Wilson M.C."/>
            <person name="Mori T."/>
            <person name="Ruckert C."/>
            <person name="Uria A.R."/>
            <person name="Helf M.J."/>
            <person name="Takada K."/>
            <person name="Gernert C."/>
            <person name="Steffens U.A."/>
            <person name="Heycke N."/>
            <person name="Schmitt S."/>
            <person name="Rinke C."/>
            <person name="Helfrich E.J."/>
            <person name="Brachmann A.O."/>
            <person name="Gurgui C."/>
            <person name="Wakimoto T."/>
            <person name="Kracht M."/>
            <person name="Crusemann M."/>
            <person name="Hentschel U."/>
            <person name="Abe I."/>
            <person name="Matsunaga S."/>
            <person name="Kalinowski J."/>
            <person name="Takeyama H."/>
            <person name="Piel J."/>
        </authorList>
    </citation>
    <scope>NUCLEOTIDE SEQUENCE [LARGE SCALE GENOMIC DNA]</scope>
    <source>
        <strain evidence="3">TSY1</strain>
    </source>
</reference>
<evidence type="ECO:0000313" key="3">
    <source>
        <dbReference type="Proteomes" id="UP000019141"/>
    </source>
</evidence>
<feature type="domain" description="SGNH hydrolase-type esterase" evidence="1">
    <location>
        <begin position="27"/>
        <end position="170"/>
    </location>
</feature>
<evidence type="ECO:0000259" key="1">
    <source>
        <dbReference type="Pfam" id="PF13472"/>
    </source>
</evidence>
<dbReference type="AlphaFoldDB" id="W4LJ84"/>
<protein>
    <recommendedName>
        <fullName evidence="1">SGNH hydrolase-type esterase domain-containing protein</fullName>
    </recommendedName>
</protein>
<dbReference type="InterPro" id="IPR013830">
    <property type="entry name" value="SGNH_hydro"/>
</dbReference>
<dbReference type="HOGENOM" id="CLU_975509_0_0_7"/>
<dbReference type="EMBL" id="AZHW01000597">
    <property type="protein sequence ID" value="ETW97969.1"/>
    <property type="molecule type" value="Genomic_DNA"/>
</dbReference>
<organism evidence="2 3">
    <name type="scientific">Entotheonella factor</name>
    <dbReference type="NCBI Taxonomy" id="1429438"/>
    <lineage>
        <taxon>Bacteria</taxon>
        <taxon>Pseudomonadati</taxon>
        <taxon>Nitrospinota/Tectimicrobiota group</taxon>
        <taxon>Candidatus Tectimicrobiota</taxon>
        <taxon>Candidatus Entotheonellia</taxon>
        <taxon>Candidatus Entotheonellales</taxon>
        <taxon>Candidatus Entotheonellaceae</taxon>
        <taxon>Candidatus Entotheonella</taxon>
    </lineage>
</organism>
<comment type="caution">
    <text evidence="2">The sequence shown here is derived from an EMBL/GenBank/DDBJ whole genome shotgun (WGS) entry which is preliminary data.</text>
</comment>
<evidence type="ECO:0000313" key="2">
    <source>
        <dbReference type="EMBL" id="ETW97969.1"/>
    </source>
</evidence>
<accession>W4LJ84</accession>
<name>W4LJ84_ENTF1</name>
<proteinExistence type="predicted"/>
<dbReference type="SUPFAM" id="SSF52266">
    <property type="entry name" value="SGNH hydrolase"/>
    <property type="match status" value="1"/>
</dbReference>